<keyword evidence="13" id="KW-1185">Reference proteome</keyword>
<dbReference type="InterPro" id="IPR016151">
    <property type="entry name" value="DNA_mismatch_repair_MutS_N"/>
</dbReference>
<evidence type="ECO:0000256" key="8">
    <source>
        <dbReference type="ARBA" id="ARBA00024647"/>
    </source>
</evidence>
<sequence length="865" mass="96259">MSNLTPMMQQYLEIKKQYPDAILFFHLGDFYEMFFEDAVKAAPILEVALTSRDAGRLGRVPMCGVPCHSASSYIARLVSHGFKVALCEQLEDPSQAKGLVKRGVTRVITPGTFFEGETADKTSHSYVVAVAPGSGKTYGLASAEVGTGEFRVTSFTGAGAQDKLMDELFRLQPAEVVLPEGNEELKHLVRAAVPAAALTFWPQELFRDLARAKAALEGYEREGEWETEAVLAAGVLAAYLAETQKRELKHLKKISSYRPEGFMLLDAATRRNLELTRSLADGSRRGTLLEVLDYTLTGMGGRRLRDWIEQPLLDPAAIEERLEAVAYLVEQAVEREEIRARLKKMGDIERLASRLSFGLANARDLLSLKDSLILAGEIKERLSGAEGLLGRLRDQLENLDDIASLIAEAIAPDPPATLQEGGLIREGYHPEVDRLRAIRRDAHKYLAELEAKEKERTGIKSLKIGYNRVFGYYIEVTKPNLHLVPPDYQRRQTLTQAERFITPELKEYEEMILGAEERLYSLEYELFCQVRDQVQAHLDRILRAARAIGQIDALASLAVAALKGNYVRPRVSSSDIIRIKEGRHPVVERALGPGNFVPNDTWLGGPDKRVAIITGPNMGGKSTYMRQVALIVLMAQIGSFVPAAEAEIGVVDRIFTRVGAADNLYGGQSTFMVEMGECRTILTQATSRSLVVMDEVGRGTSTYDGMSIARAIVEYLVHRIKAKTLFSTHYHELTDLARLPGVFNLTVAVREEAGRVSFLYRVLPGKADKSYGLHVAALAGLPKEVIERAKEILEELERRQEKKLEKPCRVVQLDMFSCGVEHPLLAELARLDLDQVTPLQALNLLAEWQERLKAEGKRRGGRRRG</sequence>
<proteinExistence type="inferred from homology"/>
<dbReference type="FunFam" id="3.40.1170.10:FF:000001">
    <property type="entry name" value="DNA mismatch repair protein MutS"/>
    <property type="match status" value="1"/>
</dbReference>
<dbReference type="Gene3D" id="3.40.1170.10">
    <property type="entry name" value="DNA repair protein MutS, domain I"/>
    <property type="match status" value="1"/>
</dbReference>
<evidence type="ECO:0000256" key="7">
    <source>
        <dbReference type="ARBA" id="ARBA00023204"/>
    </source>
</evidence>
<keyword evidence="7 9" id="KW-0234">DNA repair</keyword>
<accession>C9R9M6</accession>
<keyword evidence="6 9" id="KW-0238">DNA-binding</keyword>
<dbReference type="InterPro" id="IPR036187">
    <property type="entry name" value="DNA_mismatch_repair_MutS_sf"/>
</dbReference>
<name>C9R9M6_AMMDK</name>
<dbReference type="InterPro" id="IPR000432">
    <property type="entry name" value="DNA_mismatch_repair_MutS_C"/>
</dbReference>
<evidence type="ECO:0000313" key="13">
    <source>
        <dbReference type="Proteomes" id="UP000002620"/>
    </source>
</evidence>
<dbReference type="InterPro" id="IPR007861">
    <property type="entry name" value="DNA_mismatch_repair_MutS_clamp"/>
</dbReference>
<dbReference type="InterPro" id="IPR045076">
    <property type="entry name" value="MutS"/>
</dbReference>
<dbReference type="FunFam" id="1.10.1420.10:FF:000001">
    <property type="entry name" value="DNA mismatch repair protein MutS"/>
    <property type="match status" value="1"/>
</dbReference>
<dbReference type="GO" id="GO:0003684">
    <property type="term" value="F:damaged DNA binding"/>
    <property type="evidence" value="ECO:0007669"/>
    <property type="project" value="UniProtKB-UniRule"/>
</dbReference>
<dbReference type="Pfam" id="PF05188">
    <property type="entry name" value="MutS_II"/>
    <property type="match status" value="1"/>
</dbReference>
<dbReference type="SUPFAM" id="SSF52540">
    <property type="entry name" value="P-loop containing nucleoside triphosphate hydrolases"/>
    <property type="match status" value="1"/>
</dbReference>
<dbReference type="PROSITE" id="PS00486">
    <property type="entry name" value="DNA_MISMATCH_REPAIR_2"/>
    <property type="match status" value="1"/>
</dbReference>
<feature type="binding site" evidence="9">
    <location>
        <begin position="615"/>
        <end position="622"/>
    </location>
    <ligand>
        <name>ATP</name>
        <dbReference type="ChEBI" id="CHEBI:30616"/>
    </ligand>
</feature>
<dbReference type="AlphaFoldDB" id="C9R9M6"/>
<dbReference type="Pfam" id="PF00488">
    <property type="entry name" value="MutS_V"/>
    <property type="match status" value="1"/>
</dbReference>
<dbReference type="HAMAP" id="MF_00096">
    <property type="entry name" value="MutS"/>
    <property type="match status" value="1"/>
</dbReference>
<dbReference type="STRING" id="429009.Adeg_1925"/>
<dbReference type="InterPro" id="IPR007860">
    <property type="entry name" value="DNA_mmatch_repair_MutS_con_dom"/>
</dbReference>
<dbReference type="SUPFAM" id="SSF53150">
    <property type="entry name" value="DNA repair protein MutS, domain II"/>
    <property type="match status" value="1"/>
</dbReference>
<evidence type="ECO:0000256" key="5">
    <source>
        <dbReference type="ARBA" id="ARBA00022840"/>
    </source>
</evidence>
<dbReference type="SUPFAM" id="SSF55271">
    <property type="entry name" value="DNA repair protein MutS, domain I"/>
    <property type="match status" value="1"/>
</dbReference>
<organism evidence="12 13">
    <name type="scientific">Ammonifex degensii (strain DSM 10501 / KC4)</name>
    <dbReference type="NCBI Taxonomy" id="429009"/>
    <lineage>
        <taxon>Bacteria</taxon>
        <taxon>Bacillati</taxon>
        <taxon>Bacillota</taxon>
        <taxon>Clostridia</taxon>
        <taxon>Thermoanaerobacterales</taxon>
        <taxon>Thermoanaerobacteraceae</taxon>
        <taxon>Ammonifex</taxon>
    </lineage>
</organism>
<dbReference type="Pfam" id="PF05192">
    <property type="entry name" value="MutS_III"/>
    <property type="match status" value="1"/>
</dbReference>
<evidence type="ECO:0000256" key="6">
    <source>
        <dbReference type="ARBA" id="ARBA00023125"/>
    </source>
</evidence>
<dbReference type="Pfam" id="PF01624">
    <property type="entry name" value="MutS_I"/>
    <property type="match status" value="1"/>
</dbReference>
<dbReference type="Gene3D" id="3.40.50.300">
    <property type="entry name" value="P-loop containing nucleotide triphosphate hydrolases"/>
    <property type="match status" value="1"/>
</dbReference>
<evidence type="ECO:0000256" key="9">
    <source>
        <dbReference type="HAMAP-Rule" id="MF_00096"/>
    </source>
</evidence>
<dbReference type="EMBL" id="CP001785">
    <property type="protein sequence ID" value="ACX53005.1"/>
    <property type="molecule type" value="Genomic_DNA"/>
</dbReference>
<dbReference type="NCBIfam" id="NF003810">
    <property type="entry name" value="PRK05399.1"/>
    <property type="match status" value="1"/>
</dbReference>
<dbReference type="InterPro" id="IPR007695">
    <property type="entry name" value="DNA_mismatch_repair_MutS-lik_N"/>
</dbReference>
<dbReference type="SUPFAM" id="SSF48334">
    <property type="entry name" value="DNA repair protein MutS, domain III"/>
    <property type="match status" value="1"/>
</dbReference>
<dbReference type="RefSeq" id="WP_015739882.1">
    <property type="nucleotide sequence ID" value="NC_013385.1"/>
</dbReference>
<evidence type="ECO:0000256" key="1">
    <source>
        <dbReference type="ARBA" id="ARBA00006271"/>
    </source>
</evidence>
<dbReference type="GO" id="GO:0030983">
    <property type="term" value="F:mismatched DNA binding"/>
    <property type="evidence" value="ECO:0007669"/>
    <property type="project" value="InterPro"/>
</dbReference>
<keyword evidence="4 9" id="KW-0227">DNA damage</keyword>
<dbReference type="CDD" id="cd03284">
    <property type="entry name" value="ABC_MutS1"/>
    <property type="match status" value="1"/>
</dbReference>
<dbReference type="InterPro" id="IPR005748">
    <property type="entry name" value="DNA_mismatch_repair_MutS"/>
</dbReference>
<protein>
    <recommendedName>
        <fullName evidence="2 9">DNA mismatch repair protein MutS</fullName>
    </recommendedName>
</protein>
<evidence type="ECO:0000256" key="3">
    <source>
        <dbReference type="ARBA" id="ARBA00022741"/>
    </source>
</evidence>
<dbReference type="eggNOG" id="COG0249">
    <property type="taxonomic scope" value="Bacteria"/>
</dbReference>
<keyword evidence="5 9" id="KW-0067">ATP-binding</keyword>
<dbReference type="OrthoDB" id="9802448at2"/>
<feature type="domain" description="DNA mismatch repair proteins mutS family" evidence="11">
    <location>
        <begin position="689"/>
        <end position="705"/>
    </location>
</feature>
<dbReference type="Gene3D" id="3.30.420.110">
    <property type="entry name" value="MutS, connector domain"/>
    <property type="match status" value="1"/>
</dbReference>
<dbReference type="GO" id="GO:0005829">
    <property type="term" value="C:cytosol"/>
    <property type="evidence" value="ECO:0007669"/>
    <property type="project" value="TreeGrafter"/>
</dbReference>
<evidence type="ECO:0000256" key="4">
    <source>
        <dbReference type="ARBA" id="ARBA00022763"/>
    </source>
</evidence>
<comment type="similarity">
    <text evidence="1 9 10">Belongs to the DNA mismatch repair MutS family.</text>
</comment>
<evidence type="ECO:0000256" key="2">
    <source>
        <dbReference type="ARBA" id="ARBA00021982"/>
    </source>
</evidence>
<dbReference type="InterPro" id="IPR007696">
    <property type="entry name" value="DNA_mismatch_repair_MutS_core"/>
</dbReference>
<dbReference type="Pfam" id="PF05190">
    <property type="entry name" value="MutS_IV"/>
    <property type="match status" value="1"/>
</dbReference>
<dbReference type="HOGENOM" id="CLU_002472_4_0_9"/>
<evidence type="ECO:0000259" key="11">
    <source>
        <dbReference type="PROSITE" id="PS00486"/>
    </source>
</evidence>
<dbReference type="InterPro" id="IPR027417">
    <property type="entry name" value="P-loop_NTPase"/>
</dbReference>
<dbReference type="PANTHER" id="PTHR11361:SF34">
    <property type="entry name" value="DNA MISMATCH REPAIR PROTEIN MSH1, MITOCHONDRIAL"/>
    <property type="match status" value="1"/>
</dbReference>
<dbReference type="GO" id="GO:0006298">
    <property type="term" value="P:mismatch repair"/>
    <property type="evidence" value="ECO:0007669"/>
    <property type="project" value="UniProtKB-UniRule"/>
</dbReference>
<dbReference type="Proteomes" id="UP000002620">
    <property type="component" value="Chromosome"/>
</dbReference>
<dbReference type="InterPro" id="IPR017261">
    <property type="entry name" value="DNA_mismatch_repair_MutS/MSH"/>
</dbReference>
<evidence type="ECO:0000256" key="10">
    <source>
        <dbReference type="RuleBase" id="RU003756"/>
    </source>
</evidence>
<dbReference type="PIRSF" id="PIRSF037677">
    <property type="entry name" value="DNA_mis_repair_Msh6"/>
    <property type="match status" value="1"/>
</dbReference>
<evidence type="ECO:0000313" key="12">
    <source>
        <dbReference type="EMBL" id="ACX53005.1"/>
    </source>
</evidence>
<dbReference type="GO" id="GO:0005524">
    <property type="term" value="F:ATP binding"/>
    <property type="evidence" value="ECO:0007669"/>
    <property type="project" value="UniProtKB-UniRule"/>
</dbReference>
<reference evidence="12 13" key="1">
    <citation type="submission" date="2009-10" db="EMBL/GenBank/DDBJ databases">
        <title>Complete sequence of chromosome of Ammonifex degensii KC4.</title>
        <authorList>
            <consortium name="US DOE Joint Genome Institute"/>
            <person name="Kerfeld C."/>
            <person name="Goodner B."/>
            <person name="Huber H."/>
            <person name="Stetter K."/>
            <person name="Lucas S."/>
            <person name="Copeland A."/>
            <person name="Lapidus A."/>
            <person name="Glavina del Rio T."/>
            <person name="Dalin E."/>
            <person name="Tice H."/>
            <person name="Bruce D."/>
            <person name="Goodwin L."/>
            <person name="Pitluck S."/>
            <person name="Saunders E."/>
            <person name="Brettin T."/>
            <person name="Detter J.C."/>
            <person name="Han C."/>
            <person name="Larimer F."/>
            <person name="Land M."/>
            <person name="Hauser L."/>
            <person name="Kyrpides N."/>
            <person name="Ovchinnikova G."/>
            <person name="Richardson P."/>
        </authorList>
    </citation>
    <scope>NUCLEOTIDE SEQUENCE [LARGE SCALE GENOMIC DNA]</scope>
    <source>
        <strain evidence="13">DSM 10501 / KC4</strain>
    </source>
</reference>
<comment type="function">
    <text evidence="8 9">This protein is involved in the repair of mismatches in DNA. It is possible that it carries out the mismatch recognition step. This protein has a weak ATPase activity.</text>
</comment>
<dbReference type="PANTHER" id="PTHR11361">
    <property type="entry name" value="DNA MISMATCH REPAIR PROTEIN MUTS FAMILY MEMBER"/>
    <property type="match status" value="1"/>
</dbReference>
<dbReference type="SMART" id="SM00534">
    <property type="entry name" value="MUTSac"/>
    <property type="match status" value="1"/>
</dbReference>
<dbReference type="GO" id="GO:0140664">
    <property type="term" value="F:ATP-dependent DNA damage sensor activity"/>
    <property type="evidence" value="ECO:0007669"/>
    <property type="project" value="InterPro"/>
</dbReference>
<dbReference type="Gene3D" id="1.10.1420.10">
    <property type="match status" value="2"/>
</dbReference>
<dbReference type="InterPro" id="IPR036678">
    <property type="entry name" value="MutS_con_dom_sf"/>
</dbReference>
<dbReference type="NCBIfam" id="TIGR01070">
    <property type="entry name" value="mutS1"/>
    <property type="match status" value="1"/>
</dbReference>
<gene>
    <name evidence="9" type="primary">mutS</name>
    <name evidence="12" type="ordered locus">Adeg_1925</name>
</gene>
<dbReference type="SMART" id="SM00533">
    <property type="entry name" value="MUTSd"/>
    <property type="match status" value="1"/>
</dbReference>
<keyword evidence="3 9" id="KW-0547">Nucleotide-binding</keyword>
<dbReference type="FunFam" id="3.40.50.300:FF:000870">
    <property type="entry name" value="MutS protein homolog 4"/>
    <property type="match status" value="1"/>
</dbReference>
<dbReference type="KEGG" id="adg:Adeg_1925"/>